<dbReference type="PIRSF" id="PIRSF017393">
    <property type="entry name" value="MTase_SAV2177"/>
    <property type="match status" value="1"/>
</dbReference>
<dbReference type="SUPFAM" id="SSF53335">
    <property type="entry name" value="S-adenosyl-L-methionine-dependent methyltransferases"/>
    <property type="match status" value="1"/>
</dbReference>
<dbReference type="Proteomes" id="UP000614047">
    <property type="component" value="Unassembled WGS sequence"/>
</dbReference>
<dbReference type="Pfam" id="PF04672">
    <property type="entry name" value="Methyltransf_19"/>
    <property type="match status" value="1"/>
</dbReference>
<comment type="caution">
    <text evidence="1">The sequence shown here is derived from an EMBL/GenBank/DDBJ whole genome shotgun (WGS) entry which is preliminary data.</text>
</comment>
<evidence type="ECO:0000313" key="1">
    <source>
        <dbReference type="EMBL" id="MBG6093775.1"/>
    </source>
</evidence>
<dbReference type="GO" id="GO:0008168">
    <property type="term" value="F:methyltransferase activity"/>
    <property type="evidence" value="ECO:0007669"/>
    <property type="project" value="UniProtKB-KW"/>
</dbReference>
<proteinExistence type="predicted"/>
<accession>A0A931DPM0</accession>
<dbReference type="Gene3D" id="3.40.50.150">
    <property type="entry name" value="Vaccinia Virus protein VP39"/>
    <property type="match status" value="1"/>
</dbReference>
<dbReference type="InterPro" id="IPR006764">
    <property type="entry name" value="SAM_dep_MeTrfase_SAV2177_type"/>
</dbReference>
<dbReference type="InterPro" id="IPR029063">
    <property type="entry name" value="SAM-dependent_MTases_sf"/>
</dbReference>
<organism evidence="1 2">
    <name type="scientific">Actinomadura viridis</name>
    <dbReference type="NCBI Taxonomy" id="58110"/>
    <lineage>
        <taxon>Bacteria</taxon>
        <taxon>Bacillati</taxon>
        <taxon>Actinomycetota</taxon>
        <taxon>Actinomycetes</taxon>
        <taxon>Streptosporangiales</taxon>
        <taxon>Thermomonosporaceae</taxon>
        <taxon>Actinomadura</taxon>
    </lineage>
</organism>
<keyword evidence="1" id="KW-0489">Methyltransferase</keyword>
<dbReference type="AlphaFoldDB" id="A0A931DPM0"/>
<dbReference type="RefSeq" id="WP_231404106.1">
    <property type="nucleotide sequence ID" value="NZ_BAABES010000003.1"/>
</dbReference>
<keyword evidence="1" id="KW-0808">Transferase</keyword>
<evidence type="ECO:0000313" key="2">
    <source>
        <dbReference type="Proteomes" id="UP000614047"/>
    </source>
</evidence>
<reference evidence="1" key="1">
    <citation type="submission" date="2020-11" db="EMBL/GenBank/DDBJ databases">
        <title>Sequencing the genomes of 1000 actinobacteria strains.</title>
        <authorList>
            <person name="Klenk H.-P."/>
        </authorList>
    </citation>
    <scope>NUCLEOTIDE SEQUENCE</scope>
    <source>
        <strain evidence="1">DSM 43175</strain>
    </source>
</reference>
<dbReference type="GO" id="GO:0032259">
    <property type="term" value="P:methylation"/>
    <property type="evidence" value="ECO:0007669"/>
    <property type="project" value="UniProtKB-KW"/>
</dbReference>
<dbReference type="EMBL" id="JADOUA010000001">
    <property type="protein sequence ID" value="MBG6093775.1"/>
    <property type="molecule type" value="Genomic_DNA"/>
</dbReference>
<gene>
    <name evidence="1" type="ORF">IW256_007888</name>
</gene>
<sequence length="289" mass="31462">MAGAGPRVLEVEQVADDRRSPAVLGMHAAHPARLYDYYLGGRDSFEADRRVAEEALAVAPELRAIAAENRAFLRRAVRHLVDAGIRQFLDIGTGLPTRRNVHEMAQEIAPETRVVYVDNDPVVIVHARALLTAHRQVPGEEAGGPGPTAVVEADVREPERILADPDVRGIIDFGRPLAILITSVLQFVPDPEPATVVAPFRDAMAPGGHLVLSHPTQDLRAVQAARVTGAYKRVGIPTVTRPKAEIERAFEGFGLLDPGIVQLPLWRPDGPVTPDLDRIWMYGAVGRKL</sequence>
<name>A0A931DPM0_9ACTN</name>
<keyword evidence="2" id="KW-1185">Reference proteome</keyword>
<protein>
    <submittedName>
        <fullName evidence="1">SAM-dependent methyltransferase</fullName>
    </submittedName>
</protein>